<keyword evidence="5" id="KW-0964">Secreted</keyword>
<name>A0A1M4X5M5_9FIRM</name>
<evidence type="ECO:0000256" key="4">
    <source>
        <dbReference type="ARBA" id="ARBA00023143"/>
    </source>
</evidence>
<keyword evidence="8" id="KW-0969">Cilium</keyword>
<keyword evidence="8" id="KW-0966">Cell projection</keyword>
<feature type="domain" description="Flagellar hook-associated protein 2 C-terminal" evidence="7">
    <location>
        <begin position="222"/>
        <end position="513"/>
    </location>
</feature>
<reference evidence="9" key="1">
    <citation type="submission" date="2016-11" db="EMBL/GenBank/DDBJ databases">
        <authorList>
            <person name="Varghese N."/>
            <person name="Submissions S."/>
        </authorList>
    </citation>
    <scope>NUCLEOTIDE SEQUENCE [LARGE SCALE GENOMIC DNA]</scope>
    <source>
        <strain evidence="9">DSM 18095</strain>
    </source>
</reference>
<gene>
    <name evidence="8" type="ORF">SAMN02745784_02131</name>
</gene>
<dbReference type="GO" id="GO:0071973">
    <property type="term" value="P:bacterial-type flagellum-dependent cell motility"/>
    <property type="evidence" value="ECO:0007669"/>
    <property type="project" value="TreeGrafter"/>
</dbReference>
<evidence type="ECO:0000259" key="7">
    <source>
        <dbReference type="Pfam" id="PF07195"/>
    </source>
</evidence>
<dbReference type="GO" id="GO:0007155">
    <property type="term" value="P:cell adhesion"/>
    <property type="evidence" value="ECO:0007669"/>
    <property type="project" value="InterPro"/>
</dbReference>
<keyword evidence="4 5" id="KW-0975">Bacterial flagellum</keyword>
<evidence type="ECO:0000313" key="9">
    <source>
        <dbReference type="Proteomes" id="UP000184114"/>
    </source>
</evidence>
<keyword evidence="8" id="KW-0282">Flagellum</keyword>
<dbReference type="PANTHER" id="PTHR30288">
    <property type="entry name" value="FLAGELLAR CAP/ASSEMBLY PROTEIN FLID"/>
    <property type="match status" value="1"/>
</dbReference>
<dbReference type="GO" id="GO:0009424">
    <property type="term" value="C:bacterial-type flagellum hook"/>
    <property type="evidence" value="ECO:0007669"/>
    <property type="project" value="UniProtKB-UniRule"/>
</dbReference>
<dbReference type="GO" id="GO:0005576">
    <property type="term" value="C:extracellular region"/>
    <property type="evidence" value="ECO:0007669"/>
    <property type="project" value="UniProtKB-SubCell"/>
</dbReference>
<dbReference type="RefSeq" id="WP_072976207.1">
    <property type="nucleotide sequence ID" value="NZ_FQTY01000009.1"/>
</dbReference>
<dbReference type="Pfam" id="PF07195">
    <property type="entry name" value="FliD_C"/>
    <property type="match status" value="1"/>
</dbReference>
<protein>
    <recommendedName>
        <fullName evidence="5">Flagellar hook-associated protein 2</fullName>
        <shortName evidence="5">HAP2</shortName>
    </recommendedName>
    <alternativeName>
        <fullName evidence="5">Flagellar cap protein</fullName>
    </alternativeName>
</protein>
<keyword evidence="9" id="KW-1185">Reference proteome</keyword>
<evidence type="ECO:0000256" key="3">
    <source>
        <dbReference type="ARBA" id="ARBA00023054"/>
    </source>
</evidence>
<evidence type="ECO:0000259" key="6">
    <source>
        <dbReference type="Pfam" id="PF02465"/>
    </source>
</evidence>
<dbReference type="InterPro" id="IPR010809">
    <property type="entry name" value="FliD_C"/>
</dbReference>
<dbReference type="PANTHER" id="PTHR30288:SF0">
    <property type="entry name" value="FLAGELLAR HOOK-ASSOCIATED PROTEIN 2"/>
    <property type="match status" value="1"/>
</dbReference>
<dbReference type="GeneID" id="90994129"/>
<comment type="subunit">
    <text evidence="2 5">Homopentamer.</text>
</comment>
<dbReference type="STRING" id="1123404.SAMN02745784_02131"/>
<accession>A0A1M4X5M5</accession>
<evidence type="ECO:0000256" key="1">
    <source>
        <dbReference type="ARBA" id="ARBA00009764"/>
    </source>
</evidence>
<comment type="similarity">
    <text evidence="1 5">Belongs to the FliD family.</text>
</comment>
<dbReference type="InterPro" id="IPR040026">
    <property type="entry name" value="FliD"/>
</dbReference>
<dbReference type="GO" id="GO:0009421">
    <property type="term" value="C:bacterial-type flagellum filament cap"/>
    <property type="evidence" value="ECO:0007669"/>
    <property type="project" value="InterPro"/>
</dbReference>
<comment type="function">
    <text evidence="5">Required for morphogenesis and for the elongation of the flagellar filament by facilitating polymerization of the flagellin monomers at the tip of growing filament. Forms a capping structure, which prevents flagellin subunits (transported through the central channel of the flagellum) from leaking out without polymerization at the distal end.</text>
</comment>
<dbReference type="Pfam" id="PF02465">
    <property type="entry name" value="FliD_N"/>
    <property type="match status" value="1"/>
</dbReference>
<proteinExistence type="inferred from homology"/>
<evidence type="ECO:0000256" key="5">
    <source>
        <dbReference type="RuleBase" id="RU362066"/>
    </source>
</evidence>
<dbReference type="AlphaFoldDB" id="A0A1M4X5M5"/>
<organism evidence="8 9">
    <name type="scientific">Tissierella praeacuta DSM 18095</name>
    <dbReference type="NCBI Taxonomy" id="1123404"/>
    <lineage>
        <taxon>Bacteria</taxon>
        <taxon>Bacillati</taxon>
        <taxon>Bacillota</taxon>
        <taxon>Tissierellia</taxon>
        <taxon>Tissierellales</taxon>
        <taxon>Tissierellaceae</taxon>
        <taxon>Tissierella</taxon>
    </lineage>
</organism>
<feature type="domain" description="Flagellar hook-associated protein 2 N-terminal" evidence="6">
    <location>
        <begin position="11"/>
        <end position="121"/>
    </location>
</feature>
<dbReference type="Proteomes" id="UP000184114">
    <property type="component" value="Unassembled WGS sequence"/>
</dbReference>
<sequence>MSNMRISGLASGMDTDAMVQSMMKVERLKVDRYEQSKQIALWRQEAYINTNKMFANFILNTQKDMGLKKASSTGSLSNVSYSRLDYVRKATSSNETAATVSATSEAVNGSYEIKVEKLATNAKLNSNKVDKDQTFGNEITINLGGNDIVVKNENGVKLSDIAKEINNSKQGINAFFEVDSTNKGILFLQTSKTGEVQTINLTATGSNSSEFLDLFTEKNARGENSQIKFNGQTLNYNDNNIKFNGLNIQLKAEGITNINVNTNVDGIMEKIEKFVNDYNELIDKTSKLVSEKRYSNYHPLSQEEKKAMHEDDVKLWQEKAKSGMLNRDETIQRTLQNIRTDLYKNVEGLDGSFKHITEIGITTEKYSKGTTGGKLQIDKDKLRAAIEKDPEGVMKLLFNEPDVKKDGMSEAEYKKAVSNKSGVFTRIYDNLTDGMKTIIDKSGPGEDADLFRSVQFNILIDFRTKKSSISDLDKEILDANKKIDDLNAMLYRKENAYYAKFANMEKMLSQMNSQSNWLSQQFMR</sequence>
<evidence type="ECO:0000313" key="8">
    <source>
        <dbReference type="EMBL" id="SHE88737.1"/>
    </source>
</evidence>
<comment type="subcellular location">
    <subcellularLocation>
        <location evidence="5">Secreted</location>
    </subcellularLocation>
    <subcellularLocation>
        <location evidence="5">Bacterial flagellum</location>
    </subcellularLocation>
</comment>
<evidence type="ECO:0000256" key="2">
    <source>
        <dbReference type="ARBA" id="ARBA00011255"/>
    </source>
</evidence>
<dbReference type="InterPro" id="IPR003481">
    <property type="entry name" value="FliD_N"/>
</dbReference>
<keyword evidence="3" id="KW-0175">Coiled coil</keyword>
<dbReference type="EMBL" id="FQTY01000009">
    <property type="protein sequence ID" value="SHE88737.1"/>
    <property type="molecule type" value="Genomic_DNA"/>
</dbReference>